<comment type="caution">
    <text evidence="2">The sequence shown here is derived from an EMBL/GenBank/DDBJ whole genome shotgun (WGS) entry which is preliminary data.</text>
</comment>
<reference evidence="2 3" key="1">
    <citation type="submission" date="2023-03" db="EMBL/GenBank/DDBJ databases">
        <title>High-quality genome of Scylla paramamosain provides insights in environmental adaptation.</title>
        <authorList>
            <person name="Zhang L."/>
        </authorList>
    </citation>
    <scope>NUCLEOTIDE SEQUENCE [LARGE SCALE GENOMIC DNA]</scope>
    <source>
        <strain evidence="2">LZ_2023a</strain>
        <tissue evidence="2">Muscle</tissue>
    </source>
</reference>
<dbReference type="AlphaFoldDB" id="A0AAW0US40"/>
<proteinExistence type="predicted"/>
<name>A0AAW0US40_SCYPA</name>
<evidence type="ECO:0000256" key="1">
    <source>
        <dbReference type="SAM" id="MobiDB-lite"/>
    </source>
</evidence>
<evidence type="ECO:0000313" key="2">
    <source>
        <dbReference type="EMBL" id="KAK8402033.1"/>
    </source>
</evidence>
<protein>
    <submittedName>
        <fullName evidence="2">Uncharacterized protein</fullName>
    </submittedName>
</protein>
<sequence>MPPDKDSGQPAIPAACTPPPKNMDYPSAASKRTRLSSPSTSELLAPPSSPNAGAAFPPFPRSHQFAGASFTWTRTCSLCTTATSQPSARVLAQASGVGWCWAVLHWTSRLACTGVSTTCERHLCPGLRSRMPVDGANHDAGDCNIGGPHKHITSIIGSSLLQKG</sequence>
<keyword evidence="3" id="KW-1185">Reference proteome</keyword>
<feature type="region of interest" description="Disordered" evidence="1">
    <location>
        <begin position="1"/>
        <end position="57"/>
    </location>
</feature>
<dbReference type="EMBL" id="JARAKH010000008">
    <property type="protein sequence ID" value="KAK8402033.1"/>
    <property type="molecule type" value="Genomic_DNA"/>
</dbReference>
<evidence type="ECO:0000313" key="3">
    <source>
        <dbReference type="Proteomes" id="UP001487740"/>
    </source>
</evidence>
<accession>A0AAW0US40</accession>
<gene>
    <name evidence="2" type="ORF">O3P69_001248</name>
</gene>
<dbReference type="Proteomes" id="UP001487740">
    <property type="component" value="Unassembled WGS sequence"/>
</dbReference>
<organism evidence="2 3">
    <name type="scientific">Scylla paramamosain</name>
    <name type="common">Mud crab</name>
    <dbReference type="NCBI Taxonomy" id="85552"/>
    <lineage>
        <taxon>Eukaryota</taxon>
        <taxon>Metazoa</taxon>
        <taxon>Ecdysozoa</taxon>
        <taxon>Arthropoda</taxon>
        <taxon>Crustacea</taxon>
        <taxon>Multicrustacea</taxon>
        <taxon>Malacostraca</taxon>
        <taxon>Eumalacostraca</taxon>
        <taxon>Eucarida</taxon>
        <taxon>Decapoda</taxon>
        <taxon>Pleocyemata</taxon>
        <taxon>Brachyura</taxon>
        <taxon>Eubrachyura</taxon>
        <taxon>Portunoidea</taxon>
        <taxon>Portunidae</taxon>
        <taxon>Portuninae</taxon>
        <taxon>Scylla</taxon>
    </lineage>
</organism>